<accession>A0A8S0WCD2</accession>
<dbReference type="SUPFAM" id="SSF52047">
    <property type="entry name" value="RNI-like"/>
    <property type="match status" value="1"/>
</dbReference>
<dbReference type="EMBL" id="CACVBS010000002">
    <property type="protein sequence ID" value="CAA7258849.1"/>
    <property type="molecule type" value="Genomic_DNA"/>
</dbReference>
<proteinExistence type="predicted"/>
<dbReference type="AlphaFoldDB" id="A0A8S0WCD2"/>
<sequence length="548" mass="61900">MISVPTRPEATRLLSLVMVNEFNLEWSGFAARGIESSKVAFSEIDQIIAEVKQTLEFITLHRNEYARRTELYQHALSKARLLPDEVLSEIFLHAVVDQAKDMAQLHIRHATHDSQILPYIGRNNTDSQSMTTITRRLGKALKLSRSVPLRVCFKTLISRIDPIVETLSPYSDRFDHLEVTSSLFSLQNLTLQIRGNLALLNSLRLLLWEDNTRDAKELSLPLSGFLDAPSLREIVIKVAPLTHARLETWIAFPWRQLSKVSASGIDIRSIMSFLCAATILEQCILGRVVLLPADEDIITPVSNTSLRELCIHWANDRPVGNGFFGAITLPALQKLSLTTNEINFTHLADFIRRSSCSLTFFDVVWERFAGNPSHLYSLFHSVTDLGIGAQDFMKAWKEDPQLFPKLRHFLITRDDECHVVATGPNILSVTDKAGASFVTLDASLFETVILWAPAFYDEQFRILDRWPPNTQDYEFLLQRVAQLNHLYKNFSTRDKDPVVSQVAKVLVDIEGIGDIPVQFVHVRAPLTSDPVGIVAARYPSTPPFISQF</sequence>
<organism evidence="1 2">
    <name type="scientific">Cyclocybe aegerita</name>
    <name type="common">Black poplar mushroom</name>
    <name type="synonym">Agrocybe aegerita</name>
    <dbReference type="NCBI Taxonomy" id="1973307"/>
    <lineage>
        <taxon>Eukaryota</taxon>
        <taxon>Fungi</taxon>
        <taxon>Dikarya</taxon>
        <taxon>Basidiomycota</taxon>
        <taxon>Agaricomycotina</taxon>
        <taxon>Agaricomycetes</taxon>
        <taxon>Agaricomycetidae</taxon>
        <taxon>Agaricales</taxon>
        <taxon>Agaricineae</taxon>
        <taxon>Bolbitiaceae</taxon>
        <taxon>Cyclocybe</taxon>
    </lineage>
</organism>
<comment type="caution">
    <text evidence="1">The sequence shown here is derived from an EMBL/GenBank/DDBJ whole genome shotgun (WGS) entry which is preliminary data.</text>
</comment>
<protein>
    <submittedName>
        <fullName evidence="1">Uncharacterized protein</fullName>
    </submittedName>
</protein>
<name>A0A8S0WCD2_CYCAE</name>
<gene>
    <name evidence="1" type="ORF">AAE3_LOCUS961</name>
</gene>
<dbReference type="OrthoDB" id="10423874at2759"/>
<dbReference type="Proteomes" id="UP000467700">
    <property type="component" value="Unassembled WGS sequence"/>
</dbReference>
<reference evidence="1 2" key="1">
    <citation type="submission" date="2020-01" db="EMBL/GenBank/DDBJ databases">
        <authorList>
            <person name="Gupta K D."/>
        </authorList>
    </citation>
    <scope>NUCLEOTIDE SEQUENCE [LARGE SCALE GENOMIC DNA]</scope>
</reference>
<evidence type="ECO:0000313" key="1">
    <source>
        <dbReference type="EMBL" id="CAA7258849.1"/>
    </source>
</evidence>
<evidence type="ECO:0000313" key="2">
    <source>
        <dbReference type="Proteomes" id="UP000467700"/>
    </source>
</evidence>
<keyword evidence="2" id="KW-1185">Reference proteome</keyword>